<evidence type="ECO:0000256" key="9">
    <source>
        <dbReference type="SAM" id="MobiDB-lite"/>
    </source>
</evidence>
<proteinExistence type="predicted"/>
<feature type="zinc finger region" description="C3H1-type" evidence="7">
    <location>
        <begin position="152"/>
        <end position="180"/>
    </location>
</feature>
<dbReference type="GO" id="GO:0005634">
    <property type="term" value="C:nucleus"/>
    <property type="evidence" value="ECO:0007669"/>
    <property type="project" value="TreeGrafter"/>
</dbReference>
<dbReference type="InterPro" id="IPR000504">
    <property type="entry name" value="RRM_dom"/>
</dbReference>
<evidence type="ECO:0000259" key="10">
    <source>
        <dbReference type="PROSITE" id="PS50102"/>
    </source>
</evidence>
<dbReference type="PANTHER" id="PTHR14398:SF0">
    <property type="entry name" value="ZINC FINGER PROTEIN SWM"/>
    <property type="match status" value="1"/>
</dbReference>
<keyword evidence="13" id="KW-1185">Reference proteome</keyword>
<dbReference type="GO" id="GO:0008270">
    <property type="term" value="F:zinc ion binding"/>
    <property type="evidence" value="ECO:0007669"/>
    <property type="project" value="UniProtKB-KW"/>
</dbReference>
<dbReference type="InParanoid" id="A0A316VIU2"/>
<keyword evidence="2 7" id="KW-0863">Zinc-finger</keyword>
<dbReference type="FunCoup" id="A0A316VIU2">
    <property type="interactions" value="557"/>
</dbReference>
<comment type="function">
    <text evidence="5">May be involved in the turnover of nuclear polyadenylated (pA+) RNA.</text>
</comment>
<dbReference type="GO" id="GO:0003723">
    <property type="term" value="F:RNA binding"/>
    <property type="evidence" value="ECO:0007669"/>
    <property type="project" value="UniProtKB-UniRule"/>
</dbReference>
<dbReference type="RefSeq" id="XP_025355727.1">
    <property type="nucleotide sequence ID" value="XM_025500874.1"/>
</dbReference>
<evidence type="ECO:0000256" key="2">
    <source>
        <dbReference type="ARBA" id="ARBA00022771"/>
    </source>
</evidence>
<feature type="region of interest" description="Disordered" evidence="9">
    <location>
        <begin position="496"/>
        <end position="520"/>
    </location>
</feature>
<dbReference type="EMBL" id="KZ819603">
    <property type="protein sequence ID" value="PWN35425.1"/>
    <property type="molecule type" value="Genomic_DNA"/>
</dbReference>
<evidence type="ECO:0000256" key="4">
    <source>
        <dbReference type="ARBA" id="ARBA00022884"/>
    </source>
</evidence>
<dbReference type="PROSITE" id="PS50102">
    <property type="entry name" value="RRM"/>
    <property type="match status" value="1"/>
</dbReference>
<evidence type="ECO:0000256" key="5">
    <source>
        <dbReference type="ARBA" id="ARBA00043866"/>
    </source>
</evidence>
<feature type="region of interest" description="Disordered" evidence="9">
    <location>
        <begin position="86"/>
        <end position="157"/>
    </location>
</feature>
<feature type="compositionally biased region" description="Low complexity" evidence="9">
    <location>
        <begin position="496"/>
        <end position="510"/>
    </location>
</feature>
<dbReference type="GeneID" id="37022655"/>
<evidence type="ECO:0000313" key="12">
    <source>
        <dbReference type="EMBL" id="PWN35425.1"/>
    </source>
</evidence>
<evidence type="ECO:0000256" key="8">
    <source>
        <dbReference type="SAM" id="Coils"/>
    </source>
</evidence>
<keyword evidence="3 7" id="KW-0862">Zinc</keyword>
<keyword evidence="1 7" id="KW-0479">Metal-binding</keyword>
<accession>A0A316VIU2</accession>
<dbReference type="PANTHER" id="PTHR14398">
    <property type="entry name" value="RNA RECOGNITION RRM/RNP DOMAIN"/>
    <property type="match status" value="1"/>
</dbReference>
<organism evidence="12 13">
    <name type="scientific">Meira miltonrushii</name>
    <dbReference type="NCBI Taxonomy" id="1280837"/>
    <lineage>
        <taxon>Eukaryota</taxon>
        <taxon>Fungi</taxon>
        <taxon>Dikarya</taxon>
        <taxon>Basidiomycota</taxon>
        <taxon>Ustilaginomycotina</taxon>
        <taxon>Exobasidiomycetes</taxon>
        <taxon>Exobasidiales</taxon>
        <taxon>Brachybasidiaceae</taxon>
        <taxon>Meira</taxon>
    </lineage>
</organism>
<dbReference type="CDD" id="cd12257">
    <property type="entry name" value="RRM1_RBM26_like"/>
    <property type="match status" value="1"/>
</dbReference>
<feature type="region of interest" description="Disordered" evidence="9">
    <location>
        <begin position="565"/>
        <end position="587"/>
    </location>
</feature>
<dbReference type="AlphaFoldDB" id="A0A316VIU2"/>
<dbReference type="InterPro" id="IPR012677">
    <property type="entry name" value="Nucleotide-bd_a/b_plait_sf"/>
</dbReference>
<keyword evidence="4 6" id="KW-0694">RNA-binding</keyword>
<dbReference type="SMART" id="SM00356">
    <property type="entry name" value="ZnF_C3H1"/>
    <property type="match status" value="1"/>
</dbReference>
<evidence type="ECO:0000259" key="11">
    <source>
        <dbReference type="PROSITE" id="PS50103"/>
    </source>
</evidence>
<dbReference type="SUPFAM" id="SSF90229">
    <property type="entry name" value="CCCH zinc finger"/>
    <property type="match status" value="1"/>
</dbReference>
<dbReference type="Gene3D" id="4.10.1000.10">
    <property type="entry name" value="Zinc finger, CCCH-type"/>
    <property type="match status" value="1"/>
</dbReference>
<feature type="domain" description="RRM" evidence="10">
    <location>
        <begin position="320"/>
        <end position="392"/>
    </location>
</feature>
<evidence type="ECO:0000313" key="13">
    <source>
        <dbReference type="Proteomes" id="UP000245771"/>
    </source>
</evidence>
<feature type="coiled-coil region" evidence="8">
    <location>
        <begin position="433"/>
        <end position="491"/>
    </location>
</feature>
<protein>
    <recommendedName>
        <fullName evidence="14">C3H1-type domain-containing protein</fullName>
    </recommendedName>
</protein>
<dbReference type="Proteomes" id="UP000245771">
    <property type="component" value="Unassembled WGS sequence"/>
</dbReference>
<evidence type="ECO:0008006" key="14">
    <source>
        <dbReference type="Google" id="ProtNLM"/>
    </source>
</evidence>
<reference evidence="12 13" key="1">
    <citation type="journal article" date="2018" name="Mol. Biol. Evol.">
        <title>Broad Genomic Sampling Reveals a Smut Pathogenic Ancestry of the Fungal Clade Ustilaginomycotina.</title>
        <authorList>
            <person name="Kijpornyongpan T."/>
            <person name="Mondo S.J."/>
            <person name="Barry K."/>
            <person name="Sandor L."/>
            <person name="Lee J."/>
            <person name="Lipzen A."/>
            <person name="Pangilinan J."/>
            <person name="LaButti K."/>
            <person name="Hainaut M."/>
            <person name="Henrissat B."/>
            <person name="Grigoriev I.V."/>
            <person name="Spatafora J.W."/>
            <person name="Aime M.C."/>
        </authorList>
    </citation>
    <scope>NUCLEOTIDE SEQUENCE [LARGE SCALE GENOMIC DNA]</scope>
    <source>
        <strain evidence="12 13">MCA 3882</strain>
    </source>
</reference>
<dbReference type="InterPro" id="IPR045137">
    <property type="entry name" value="RBM26/27"/>
</dbReference>
<dbReference type="Gene3D" id="1.20.1390.10">
    <property type="entry name" value="PWI domain"/>
    <property type="match status" value="1"/>
</dbReference>
<feature type="region of interest" description="Disordered" evidence="9">
    <location>
        <begin position="690"/>
        <end position="729"/>
    </location>
</feature>
<name>A0A316VIU2_9BASI</name>
<keyword evidence="8" id="KW-0175">Coiled coil</keyword>
<evidence type="ECO:0000256" key="6">
    <source>
        <dbReference type="PROSITE-ProRule" id="PRU00176"/>
    </source>
</evidence>
<feature type="compositionally biased region" description="Gly residues" evidence="9">
    <location>
        <begin position="296"/>
        <end position="310"/>
    </location>
</feature>
<feature type="compositionally biased region" description="Low complexity" evidence="9">
    <location>
        <begin position="89"/>
        <end position="103"/>
    </location>
</feature>
<dbReference type="Pfam" id="PF01480">
    <property type="entry name" value="PWI"/>
    <property type="match status" value="1"/>
</dbReference>
<sequence>MPSFELKHTDELKIWLIKELEPICDADPEVLSDYVLALLKHDGSDETLQASLQEQLEDFLAEQTTPFVEKAFAALRSQSYLPESKQTIQASSSSAQDVSSTSVGTSRKRSADDEGRQSPAKTFRDGESGEGQRRDRRTPSDGNFRHDGNRQNRPRQMCRDFHQRGFCSRGDSCKFDHILPQQSTPDMNGYNMNPMMGMPPQHVNQAFGMPQNQHHGAPNNAFMGMGPQFAMGGHPMGWNGAQGGMTQQPPQELYQGPPPMDNAQNGVPQGDGNGLFARMDQNASNRGDFGHRGGRGARGGGRGGAHGGRGAFEKKQTSNTTLVIENVPVENLEMVKVNEYFKKFGTITNIQIDVDSKKALVSYSQPAEAKAAHSSPEVIFNNRFVKVYFQKLDEPLTKPVEHIAPTPKPASGPPLKSNFVPGQNKFVRPGFASEKVKEAQESAQKKLDELMSEQKEIMTKLTGGSATADEKKTLMARFGTLEGEIKRATEEVRAAVSGTTNGTSNTPSVSASHLQEQRDLKQREQLDRELEALKSGGGEGSTTEELKETLARLKAEAEQLGIDSETGTAGAEGGYRGGYRGRARGTPFRGSSRGFGYPSYRGGRGGAMVNRASMSLDNRPSKLHVTEIPDASNEEHRSKVKAFLQQFGETHSVEDKDDGSLLVHYKIRANGEQALRSGLSVPDVGSIKATWAKEGQSGTPAHAAGENEPSSYEGEGYEDEGDREESFRR</sequence>
<dbReference type="STRING" id="1280837.A0A316VIU2"/>
<dbReference type="SMART" id="SM00360">
    <property type="entry name" value="RRM"/>
    <property type="match status" value="1"/>
</dbReference>
<evidence type="ECO:0000256" key="1">
    <source>
        <dbReference type="ARBA" id="ARBA00022723"/>
    </source>
</evidence>
<evidence type="ECO:0000256" key="7">
    <source>
        <dbReference type="PROSITE-ProRule" id="PRU00723"/>
    </source>
</evidence>
<gene>
    <name evidence="12" type="ORF">FA14DRAFT_178794</name>
</gene>
<dbReference type="Pfam" id="PF00642">
    <property type="entry name" value="zf-CCCH"/>
    <property type="match status" value="1"/>
</dbReference>
<dbReference type="InterPro" id="IPR000571">
    <property type="entry name" value="Znf_CCCH"/>
</dbReference>
<dbReference type="InterPro" id="IPR035979">
    <property type="entry name" value="RBD_domain_sf"/>
</dbReference>
<dbReference type="PROSITE" id="PS50103">
    <property type="entry name" value="ZF_C3H1"/>
    <property type="match status" value="1"/>
</dbReference>
<dbReference type="SUPFAM" id="SSF54928">
    <property type="entry name" value="RNA-binding domain, RBD"/>
    <property type="match status" value="1"/>
</dbReference>
<feature type="compositionally biased region" description="Gly residues" evidence="9">
    <location>
        <begin position="570"/>
        <end position="580"/>
    </location>
</feature>
<evidence type="ECO:0000256" key="3">
    <source>
        <dbReference type="ARBA" id="ARBA00022833"/>
    </source>
</evidence>
<dbReference type="InterPro" id="IPR036855">
    <property type="entry name" value="Znf_CCCH_sf"/>
</dbReference>
<dbReference type="Gene3D" id="3.30.70.330">
    <property type="match status" value="1"/>
</dbReference>
<dbReference type="OrthoDB" id="443401at2759"/>
<dbReference type="InterPro" id="IPR002483">
    <property type="entry name" value="PWI_dom"/>
</dbReference>
<feature type="domain" description="C3H1-type" evidence="11">
    <location>
        <begin position="152"/>
        <end position="180"/>
    </location>
</feature>
<feature type="compositionally biased region" description="Basic and acidic residues" evidence="9">
    <location>
        <begin position="109"/>
        <end position="150"/>
    </location>
</feature>
<feature type="region of interest" description="Disordered" evidence="9">
    <location>
        <begin position="281"/>
        <end position="317"/>
    </location>
</feature>